<keyword evidence="4" id="KW-1185">Reference proteome</keyword>
<proteinExistence type="predicted"/>
<dbReference type="Pfam" id="PF09350">
    <property type="entry name" value="DJC28_CD"/>
    <property type="match status" value="1"/>
</dbReference>
<feature type="compositionally biased region" description="Polar residues" evidence="1">
    <location>
        <begin position="56"/>
        <end position="70"/>
    </location>
</feature>
<feature type="compositionally biased region" description="Basic and acidic residues" evidence="1">
    <location>
        <begin position="71"/>
        <end position="84"/>
    </location>
</feature>
<reference evidence="3 4" key="1">
    <citation type="journal article" date="2021" name="Nat. Commun.">
        <title>Genetic determinants of endophytism in the Arabidopsis root mycobiome.</title>
        <authorList>
            <person name="Mesny F."/>
            <person name="Miyauchi S."/>
            <person name="Thiergart T."/>
            <person name="Pickel B."/>
            <person name="Atanasova L."/>
            <person name="Karlsson M."/>
            <person name="Huettel B."/>
            <person name="Barry K.W."/>
            <person name="Haridas S."/>
            <person name="Chen C."/>
            <person name="Bauer D."/>
            <person name="Andreopoulos W."/>
            <person name="Pangilinan J."/>
            <person name="LaButti K."/>
            <person name="Riley R."/>
            <person name="Lipzen A."/>
            <person name="Clum A."/>
            <person name="Drula E."/>
            <person name="Henrissat B."/>
            <person name="Kohler A."/>
            <person name="Grigoriev I.V."/>
            <person name="Martin F.M."/>
            <person name="Hacquard S."/>
        </authorList>
    </citation>
    <scope>NUCLEOTIDE SEQUENCE [LARGE SCALE GENOMIC DNA]</scope>
    <source>
        <strain evidence="3 4">MPI-SDFR-AT-0080</strain>
    </source>
</reference>
<protein>
    <recommendedName>
        <fullName evidence="2">DnaJ homologue subfamily C member 28 conserved domain-containing protein</fullName>
    </recommendedName>
</protein>
<feature type="region of interest" description="Disordered" evidence="1">
    <location>
        <begin position="20"/>
        <end position="113"/>
    </location>
</feature>
<dbReference type="PANTHER" id="PTHR39394">
    <property type="entry name" value="YALI0E31793P"/>
    <property type="match status" value="1"/>
</dbReference>
<evidence type="ECO:0000259" key="2">
    <source>
        <dbReference type="Pfam" id="PF09350"/>
    </source>
</evidence>
<feature type="compositionally biased region" description="Polar residues" evidence="1">
    <location>
        <begin position="462"/>
        <end position="472"/>
    </location>
</feature>
<name>A0ABQ8FVV8_9PEZI</name>
<dbReference type="InterPro" id="IPR018961">
    <property type="entry name" value="DnaJ_homolog_subfam-C_membr-28"/>
</dbReference>
<feature type="region of interest" description="Disordered" evidence="1">
    <location>
        <begin position="457"/>
        <end position="503"/>
    </location>
</feature>
<dbReference type="Proteomes" id="UP000774617">
    <property type="component" value="Unassembled WGS sequence"/>
</dbReference>
<feature type="domain" description="DnaJ homologue subfamily C member 28 conserved" evidence="2">
    <location>
        <begin position="296"/>
        <end position="365"/>
    </location>
</feature>
<feature type="compositionally biased region" description="Low complexity" evidence="1">
    <location>
        <begin position="85"/>
        <end position="97"/>
    </location>
</feature>
<evidence type="ECO:0000256" key="1">
    <source>
        <dbReference type="SAM" id="MobiDB-lite"/>
    </source>
</evidence>
<feature type="compositionally biased region" description="Polar residues" evidence="1">
    <location>
        <begin position="481"/>
        <end position="492"/>
    </location>
</feature>
<evidence type="ECO:0000313" key="3">
    <source>
        <dbReference type="EMBL" id="KAH7030171.1"/>
    </source>
</evidence>
<evidence type="ECO:0000313" key="4">
    <source>
        <dbReference type="Proteomes" id="UP000774617"/>
    </source>
</evidence>
<organism evidence="3 4">
    <name type="scientific">Macrophomina phaseolina</name>
    <dbReference type="NCBI Taxonomy" id="35725"/>
    <lineage>
        <taxon>Eukaryota</taxon>
        <taxon>Fungi</taxon>
        <taxon>Dikarya</taxon>
        <taxon>Ascomycota</taxon>
        <taxon>Pezizomycotina</taxon>
        <taxon>Dothideomycetes</taxon>
        <taxon>Dothideomycetes incertae sedis</taxon>
        <taxon>Botryosphaeriales</taxon>
        <taxon>Botryosphaeriaceae</taxon>
        <taxon>Macrophomina</taxon>
    </lineage>
</organism>
<dbReference type="PANTHER" id="PTHR39394:SF1">
    <property type="entry name" value="DNAJ HOMOLOGUE SUBFAMILY C MEMBER 28 CONSERVED DOMAIN-CONTAINING PROTEIN"/>
    <property type="match status" value="1"/>
</dbReference>
<accession>A0ABQ8FVV8</accession>
<dbReference type="EMBL" id="JAGTJR010000045">
    <property type="protein sequence ID" value="KAH7030171.1"/>
    <property type="molecule type" value="Genomic_DNA"/>
</dbReference>
<gene>
    <name evidence="3" type="ORF">B0J12DRAFT_682143</name>
</gene>
<comment type="caution">
    <text evidence="3">The sequence shown here is derived from an EMBL/GenBank/DDBJ whole genome shotgun (WGS) entry which is preliminary data.</text>
</comment>
<sequence length="621" mass="67259">MPAPYVCPSCLRAAQRSLPRTAASTLPQSPPARRWLSASPRLRREPPPPASSSPATAQNHAEGSNASSSASRREPPQPQPDHHNGNATAAAAAANPAQQCELNKATDESGQGAMTRRLESLTEEGLLASPGRASSAIIEDAGFSEELRRKLEQRIAAASFKSDFAREMAVAELPASAGKGTRDVAGAAAWRGEESVGDAALRMLDDSVGRARGKALGPSVRPPTRVDTGMRASAARGENRGARLAGAREGASLYAAQKEGGMSDEERERFRREMKERFAGPGAKGGAMSVRALESLANERIEDAIARGQFRNIKRGGELERDYNASNPFLDTTEYFMNKIIQKQEIVPPWIEKQQELVTAATRFRTRLRADWKRHAARMIASKGGSLEVQMRRAQAYAEAERLSNPKARKEEKINAVDGDGHLSQITLAGELKVASAPGAKDNAEHSDEMITVTAAPVGSTDGESTGPSPQAASEEVVAEVTTSATQSSPLPHQQMPVPAAPQPFRDPTWERTERSFLELSISSLNALTRSYNLMAPELAKKPYFALDRELASAYADVAPLLAAEIRDRALEPKAKVGPSQGHKVGGVLERFGTKQEVRVWDERGRKYGFKEFWRDLFAKE</sequence>